<evidence type="ECO:0000256" key="1">
    <source>
        <dbReference type="SAM" id="MobiDB-lite"/>
    </source>
</evidence>
<organism evidence="3 4">
    <name type="scientific">Chaetoceros tenuissimus</name>
    <dbReference type="NCBI Taxonomy" id="426638"/>
    <lineage>
        <taxon>Eukaryota</taxon>
        <taxon>Sar</taxon>
        <taxon>Stramenopiles</taxon>
        <taxon>Ochrophyta</taxon>
        <taxon>Bacillariophyta</taxon>
        <taxon>Coscinodiscophyceae</taxon>
        <taxon>Chaetocerotophycidae</taxon>
        <taxon>Chaetocerotales</taxon>
        <taxon>Chaetocerotaceae</taxon>
        <taxon>Chaetoceros</taxon>
    </lineage>
</organism>
<feature type="region of interest" description="Disordered" evidence="1">
    <location>
        <begin position="1"/>
        <end position="111"/>
    </location>
</feature>
<name>A0AAD3CN69_9STRA</name>
<keyword evidence="4" id="KW-1185">Reference proteome</keyword>
<dbReference type="AlphaFoldDB" id="A0AAD3CN69"/>
<feature type="compositionally biased region" description="Polar residues" evidence="1">
    <location>
        <begin position="60"/>
        <end position="74"/>
    </location>
</feature>
<dbReference type="EMBL" id="BLLK01000032">
    <property type="protein sequence ID" value="GFH49077.1"/>
    <property type="molecule type" value="Genomic_DNA"/>
</dbReference>
<gene>
    <name evidence="3" type="ORF">CTEN210_05553</name>
</gene>
<sequence>MCRPNDPVSLLSTPELEQFAKAERSSPVQTKKTDDADLLVSLKSKDQVHQLPVKKRMSSPAASINSADAETNNLAEVPKSSSPAAEPSKKRATSIEAARATDPSKGMEDVSEHDVLCGRGGATNVHPGNRYFRSLINKFRDQYLRSRKIDKPHISRAIVTEIRNRNGRFLKKDEKLGLWFEIGDDLAREKTSQALRQRAPDHRRRLMVEDQKRLHELTTGTKAPSSNPMAVMPAPPALPSSQYLQMPFPQMNPMPGQMNLGMEKSQVDTFSMGGLNSAQPDNLAMQLRAVNNMGGNGNNSMVNQNQSNELLVQYLAVKERQMELQHHLHTLAEMKLKMKLGMM</sequence>
<protein>
    <recommendedName>
        <fullName evidence="2">DUF6824 domain-containing protein</fullName>
    </recommendedName>
</protein>
<evidence type="ECO:0000313" key="3">
    <source>
        <dbReference type="EMBL" id="GFH49077.1"/>
    </source>
</evidence>
<accession>A0AAD3CN69</accession>
<proteinExistence type="predicted"/>
<dbReference type="InterPro" id="IPR049227">
    <property type="entry name" value="DUF6824"/>
</dbReference>
<dbReference type="Pfam" id="PF20710">
    <property type="entry name" value="DUF6824"/>
    <property type="match status" value="1"/>
</dbReference>
<evidence type="ECO:0000313" key="4">
    <source>
        <dbReference type="Proteomes" id="UP001054902"/>
    </source>
</evidence>
<reference evidence="3 4" key="1">
    <citation type="journal article" date="2021" name="Sci. Rep.">
        <title>The genome of the diatom Chaetoceros tenuissimus carries an ancient integrated fragment of an extant virus.</title>
        <authorList>
            <person name="Hongo Y."/>
            <person name="Kimura K."/>
            <person name="Takaki Y."/>
            <person name="Yoshida Y."/>
            <person name="Baba S."/>
            <person name="Kobayashi G."/>
            <person name="Nagasaki K."/>
            <person name="Hano T."/>
            <person name="Tomaru Y."/>
        </authorList>
    </citation>
    <scope>NUCLEOTIDE SEQUENCE [LARGE SCALE GENOMIC DNA]</scope>
    <source>
        <strain evidence="3 4">NIES-3715</strain>
    </source>
</reference>
<dbReference type="Proteomes" id="UP001054902">
    <property type="component" value="Unassembled WGS sequence"/>
</dbReference>
<feature type="compositionally biased region" description="Low complexity" evidence="1">
    <location>
        <begin position="75"/>
        <end position="86"/>
    </location>
</feature>
<comment type="caution">
    <text evidence="3">The sequence shown here is derived from an EMBL/GenBank/DDBJ whole genome shotgun (WGS) entry which is preliminary data.</text>
</comment>
<evidence type="ECO:0000259" key="2">
    <source>
        <dbReference type="Pfam" id="PF20710"/>
    </source>
</evidence>
<feature type="domain" description="DUF6824" evidence="2">
    <location>
        <begin position="114"/>
        <end position="197"/>
    </location>
</feature>